<dbReference type="EMBL" id="NSIT01000208">
    <property type="protein sequence ID" value="PJE78314.1"/>
    <property type="molecule type" value="Genomic_DNA"/>
</dbReference>
<sequence length="198" mass="22974">MNKSRIGVLGSAFDPPTMGHLDVILQAAPYMERILLVPSAAHPFGKQLVNFSHRLKMLELFISDISVNHCQVESCDLEYSLLADNPDHPVYTYDLLKRLEAIHQDKAELCFIRGPDNAKPAIWKRFYNADKIEQHWPIFTAQSRVRIRSSMVRRVLREFTNSQGKELLRKEFLKKMLSPSVYRYILNQNLYLNTGEPQ</sequence>
<evidence type="ECO:0000256" key="5">
    <source>
        <dbReference type="ARBA" id="ARBA00022741"/>
    </source>
</evidence>
<name>A0A2H9T521_9ZZZZ</name>
<comment type="caution">
    <text evidence="9">The sequence shown here is derived from an EMBL/GenBank/DDBJ whole genome shotgun (WGS) entry which is preliminary data.</text>
</comment>
<keyword evidence="6" id="KW-0067">ATP-binding</keyword>
<dbReference type="InterPro" id="IPR014729">
    <property type="entry name" value="Rossmann-like_a/b/a_fold"/>
</dbReference>
<dbReference type="Gene3D" id="3.40.50.620">
    <property type="entry name" value="HUPs"/>
    <property type="match status" value="1"/>
</dbReference>
<protein>
    <submittedName>
        <fullName evidence="9">Nicotinate-nucleotide adenylyltransferase</fullName>
        <ecNumber evidence="9">2.7.7.18</ecNumber>
    </submittedName>
</protein>
<dbReference type="Pfam" id="PF01467">
    <property type="entry name" value="CTP_transf_like"/>
    <property type="match status" value="1"/>
</dbReference>
<keyword evidence="2" id="KW-0662">Pyridine nucleotide biosynthesis</keyword>
<dbReference type="PANTHER" id="PTHR39321:SF3">
    <property type="entry name" value="PHOSPHOPANTETHEINE ADENYLYLTRANSFERASE"/>
    <property type="match status" value="1"/>
</dbReference>
<dbReference type="EC" id="2.7.7.18" evidence="9"/>
<dbReference type="SUPFAM" id="SSF52374">
    <property type="entry name" value="Nucleotidylyl transferase"/>
    <property type="match status" value="1"/>
</dbReference>
<dbReference type="InterPro" id="IPR005248">
    <property type="entry name" value="NadD/NMNAT"/>
</dbReference>
<evidence type="ECO:0000256" key="7">
    <source>
        <dbReference type="ARBA" id="ARBA00023027"/>
    </source>
</evidence>
<keyword evidence="3 9" id="KW-0808">Transferase</keyword>
<evidence type="ECO:0000256" key="4">
    <source>
        <dbReference type="ARBA" id="ARBA00022695"/>
    </source>
</evidence>
<dbReference type="GO" id="GO:0004515">
    <property type="term" value="F:nicotinate-nucleotide adenylyltransferase activity"/>
    <property type="evidence" value="ECO:0007669"/>
    <property type="project" value="UniProtKB-EC"/>
</dbReference>
<keyword evidence="4 9" id="KW-0548">Nucleotidyltransferase</keyword>
<evidence type="ECO:0000256" key="3">
    <source>
        <dbReference type="ARBA" id="ARBA00022679"/>
    </source>
</evidence>
<dbReference type="AlphaFoldDB" id="A0A2H9T521"/>
<reference evidence="9" key="1">
    <citation type="journal article" date="2017" name="Appl. Environ. Microbiol.">
        <title>Molecular characterization of an Endozoicomonas-like organism causing infection in king scallop Pecten maximus L.</title>
        <authorList>
            <person name="Cano I."/>
            <person name="van Aerle R."/>
            <person name="Ross S."/>
            <person name="Verner-Jeffreys D.W."/>
            <person name="Paley R.K."/>
            <person name="Rimmer G."/>
            <person name="Ryder D."/>
            <person name="Hooper P."/>
            <person name="Stone D."/>
            <person name="Feist S.W."/>
        </authorList>
    </citation>
    <scope>NUCLEOTIDE SEQUENCE</scope>
</reference>
<gene>
    <name evidence="9" type="primary">nadD</name>
    <name evidence="9" type="ORF">CI610_02757</name>
</gene>
<evidence type="ECO:0000313" key="9">
    <source>
        <dbReference type="EMBL" id="PJE78314.1"/>
    </source>
</evidence>
<dbReference type="GO" id="GO:0005524">
    <property type="term" value="F:ATP binding"/>
    <property type="evidence" value="ECO:0007669"/>
    <property type="project" value="UniProtKB-KW"/>
</dbReference>
<comment type="pathway">
    <text evidence="1">Cofactor biosynthesis; NAD(+) biosynthesis.</text>
</comment>
<keyword evidence="7" id="KW-0520">NAD</keyword>
<dbReference type="PANTHER" id="PTHR39321">
    <property type="entry name" value="NICOTINATE-NUCLEOTIDE ADENYLYLTRANSFERASE-RELATED"/>
    <property type="match status" value="1"/>
</dbReference>
<evidence type="ECO:0000259" key="8">
    <source>
        <dbReference type="Pfam" id="PF01467"/>
    </source>
</evidence>
<keyword evidence="5" id="KW-0547">Nucleotide-binding</keyword>
<proteinExistence type="predicted"/>
<dbReference type="CDD" id="cd02165">
    <property type="entry name" value="NMNAT"/>
    <property type="match status" value="1"/>
</dbReference>
<organism evidence="9">
    <name type="scientific">invertebrate metagenome</name>
    <dbReference type="NCBI Taxonomy" id="1711999"/>
    <lineage>
        <taxon>unclassified sequences</taxon>
        <taxon>metagenomes</taxon>
        <taxon>organismal metagenomes</taxon>
    </lineage>
</organism>
<dbReference type="GO" id="GO:0009435">
    <property type="term" value="P:NAD+ biosynthetic process"/>
    <property type="evidence" value="ECO:0007669"/>
    <property type="project" value="UniProtKB-UniPathway"/>
</dbReference>
<evidence type="ECO:0000256" key="1">
    <source>
        <dbReference type="ARBA" id="ARBA00004790"/>
    </source>
</evidence>
<feature type="domain" description="Cytidyltransferase-like" evidence="8">
    <location>
        <begin position="10"/>
        <end position="154"/>
    </location>
</feature>
<dbReference type="InterPro" id="IPR004821">
    <property type="entry name" value="Cyt_trans-like"/>
</dbReference>
<evidence type="ECO:0000256" key="2">
    <source>
        <dbReference type="ARBA" id="ARBA00022642"/>
    </source>
</evidence>
<evidence type="ECO:0000256" key="6">
    <source>
        <dbReference type="ARBA" id="ARBA00022840"/>
    </source>
</evidence>
<accession>A0A2H9T521</accession>
<dbReference type="UniPathway" id="UPA00253"/>